<dbReference type="RefSeq" id="WP_128628303.1">
    <property type="nucleotide sequence ID" value="NZ_RKST01000027.1"/>
</dbReference>
<keyword evidence="8" id="KW-0449">Lipoprotein</keyword>
<name>A0A432V1C1_9HYPH</name>
<keyword evidence="3 7" id="KW-0808">Transferase</keyword>
<evidence type="ECO:0000256" key="3">
    <source>
        <dbReference type="ARBA" id="ARBA00022679"/>
    </source>
</evidence>
<comment type="catalytic activity">
    <reaction evidence="7">
        <text>L-cysteinyl-[prolipoprotein] + a 1,2-diacyl-sn-glycero-3-phospho-(1'-sn-glycerol) = an S-1,2-diacyl-sn-glyceryl-L-cysteinyl-[prolipoprotein] + sn-glycerol 1-phosphate + H(+)</text>
        <dbReference type="Rhea" id="RHEA:56712"/>
        <dbReference type="Rhea" id="RHEA-COMP:14679"/>
        <dbReference type="Rhea" id="RHEA-COMP:14680"/>
        <dbReference type="ChEBI" id="CHEBI:15378"/>
        <dbReference type="ChEBI" id="CHEBI:29950"/>
        <dbReference type="ChEBI" id="CHEBI:57685"/>
        <dbReference type="ChEBI" id="CHEBI:64716"/>
        <dbReference type="ChEBI" id="CHEBI:140658"/>
        <dbReference type="EC" id="2.5.1.145"/>
    </reaction>
</comment>
<dbReference type="Pfam" id="PF01790">
    <property type="entry name" value="LGT"/>
    <property type="match status" value="1"/>
</dbReference>
<feature type="transmembrane region" description="Helical" evidence="7">
    <location>
        <begin position="247"/>
        <end position="272"/>
    </location>
</feature>
<feature type="transmembrane region" description="Helical" evidence="7">
    <location>
        <begin position="29"/>
        <end position="47"/>
    </location>
</feature>
<keyword evidence="2 7" id="KW-1003">Cell membrane</keyword>
<feature type="binding site" evidence="7">
    <location>
        <position position="155"/>
    </location>
    <ligand>
        <name>a 1,2-diacyl-sn-glycero-3-phospho-(1'-sn-glycerol)</name>
        <dbReference type="ChEBI" id="CHEBI:64716"/>
    </ligand>
</feature>
<evidence type="ECO:0000313" key="8">
    <source>
        <dbReference type="EMBL" id="RUM95951.1"/>
    </source>
</evidence>
<comment type="subcellular location">
    <subcellularLocation>
        <location evidence="7">Cell membrane</location>
        <topology evidence="7">Multi-pass membrane protein</topology>
    </subcellularLocation>
</comment>
<comment type="similarity">
    <text evidence="1 7">Belongs to the Lgt family.</text>
</comment>
<dbReference type="GO" id="GO:0042158">
    <property type="term" value="P:lipoprotein biosynthetic process"/>
    <property type="evidence" value="ECO:0007669"/>
    <property type="project" value="UniProtKB-UniRule"/>
</dbReference>
<keyword evidence="4 7" id="KW-0812">Transmembrane</keyword>
<feature type="transmembrane region" description="Helical" evidence="7">
    <location>
        <begin position="136"/>
        <end position="156"/>
    </location>
</feature>
<evidence type="ECO:0000256" key="6">
    <source>
        <dbReference type="ARBA" id="ARBA00023136"/>
    </source>
</evidence>
<dbReference type="NCBIfam" id="TIGR00544">
    <property type="entry name" value="lgt"/>
    <property type="match status" value="1"/>
</dbReference>
<dbReference type="UniPathway" id="UPA00664"/>
<feature type="transmembrane region" description="Helical" evidence="7">
    <location>
        <begin position="112"/>
        <end position="129"/>
    </location>
</feature>
<evidence type="ECO:0000256" key="5">
    <source>
        <dbReference type="ARBA" id="ARBA00022989"/>
    </source>
</evidence>
<dbReference type="GO" id="GO:0005886">
    <property type="term" value="C:plasma membrane"/>
    <property type="evidence" value="ECO:0007669"/>
    <property type="project" value="UniProtKB-SubCell"/>
</dbReference>
<organism evidence="8 9">
    <name type="scientific">Borborobacter arsenicus</name>
    <dbReference type="NCBI Taxonomy" id="1851146"/>
    <lineage>
        <taxon>Bacteria</taxon>
        <taxon>Pseudomonadati</taxon>
        <taxon>Pseudomonadota</taxon>
        <taxon>Alphaproteobacteria</taxon>
        <taxon>Hyphomicrobiales</taxon>
        <taxon>Phyllobacteriaceae</taxon>
        <taxon>Borborobacter</taxon>
    </lineage>
</organism>
<dbReference type="EMBL" id="RKST01000027">
    <property type="protein sequence ID" value="RUM95951.1"/>
    <property type="molecule type" value="Genomic_DNA"/>
</dbReference>
<accession>A0A432V1C1</accession>
<keyword evidence="5 7" id="KW-1133">Transmembrane helix</keyword>
<dbReference type="OrthoDB" id="871140at2"/>
<evidence type="ECO:0000256" key="2">
    <source>
        <dbReference type="ARBA" id="ARBA00022475"/>
    </source>
</evidence>
<evidence type="ECO:0000256" key="1">
    <source>
        <dbReference type="ARBA" id="ARBA00007150"/>
    </source>
</evidence>
<dbReference type="AlphaFoldDB" id="A0A432V1C1"/>
<dbReference type="PANTHER" id="PTHR30589:SF0">
    <property type="entry name" value="PHOSPHATIDYLGLYCEROL--PROLIPOPROTEIN DIACYLGLYCERYL TRANSFERASE"/>
    <property type="match status" value="1"/>
</dbReference>
<dbReference type="PANTHER" id="PTHR30589">
    <property type="entry name" value="PROLIPOPROTEIN DIACYLGLYCERYL TRANSFERASE"/>
    <property type="match status" value="1"/>
</dbReference>
<comment type="pathway">
    <text evidence="7">Protein modification; lipoprotein biosynthesis (diacylglyceryl transfer).</text>
</comment>
<keyword evidence="9" id="KW-1185">Reference proteome</keyword>
<protein>
    <recommendedName>
        <fullName evidence="7">Phosphatidylglycerol--prolipoprotein diacylglyceryl transferase</fullName>
        <ecNumber evidence="7">2.5.1.145</ecNumber>
    </recommendedName>
</protein>
<dbReference type="Proteomes" id="UP000281647">
    <property type="component" value="Unassembled WGS sequence"/>
</dbReference>
<dbReference type="HAMAP" id="MF_01147">
    <property type="entry name" value="Lgt"/>
    <property type="match status" value="1"/>
</dbReference>
<gene>
    <name evidence="7" type="primary">lgt</name>
    <name evidence="8" type="ORF">EET67_20745</name>
</gene>
<proteinExistence type="inferred from homology"/>
<evidence type="ECO:0000256" key="7">
    <source>
        <dbReference type="HAMAP-Rule" id="MF_01147"/>
    </source>
</evidence>
<keyword evidence="6 7" id="KW-0472">Membrane</keyword>
<evidence type="ECO:0000256" key="4">
    <source>
        <dbReference type="ARBA" id="ARBA00022692"/>
    </source>
</evidence>
<comment type="caution">
    <text evidence="8">The sequence shown here is derived from an EMBL/GenBank/DDBJ whole genome shotgun (WGS) entry which is preliminary data.</text>
</comment>
<dbReference type="EC" id="2.5.1.145" evidence="7"/>
<sequence length="283" mass="31307">MSEYLALPLAALPFPNIDPVIVQIGPLAIHWYGLAYIVGILFAWWYAKRLVSNHSLWTNGALPMKPEDLDDFLVWAAVGVVLGGRVGYILFYDLARYLENPLDIFAVWQGGMSFHGGFAGTTLAMILFARSRGIRVWTMFDTIAAGVPVGLGLVRLTNFINSELWGRPTDVPWAFVFPNGGPFTRHPSQLYEAALEGLVLFCILRIFSHRYFKLKRPGFIAGAFVAGYGASRIFVEFFREPDQQIGYLFGGWLTMGMVLSLPMVALGVWAMATAKPAPAPNPA</sequence>
<evidence type="ECO:0000313" key="9">
    <source>
        <dbReference type="Proteomes" id="UP000281647"/>
    </source>
</evidence>
<dbReference type="GO" id="GO:0008961">
    <property type="term" value="F:phosphatidylglycerol-prolipoprotein diacylglyceryl transferase activity"/>
    <property type="evidence" value="ECO:0007669"/>
    <property type="project" value="UniProtKB-UniRule"/>
</dbReference>
<feature type="transmembrane region" description="Helical" evidence="7">
    <location>
        <begin position="219"/>
        <end position="235"/>
    </location>
</feature>
<reference evidence="8 9" key="1">
    <citation type="submission" date="2018-11" db="EMBL/GenBank/DDBJ databases">
        <title>Pseudaminobacter arsenicus sp. nov., an arsenic-resistant bacterium isolated from arsenic-rich aquifers.</title>
        <authorList>
            <person name="Mu Y."/>
        </authorList>
    </citation>
    <scope>NUCLEOTIDE SEQUENCE [LARGE SCALE GENOMIC DNA]</scope>
    <source>
        <strain evidence="8 9">CB3</strain>
    </source>
</reference>
<feature type="transmembrane region" description="Helical" evidence="7">
    <location>
        <begin position="72"/>
        <end position="92"/>
    </location>
</feature>
<dbReference type="InterPro" id="IPR001640">
    <property type="entry name" value="Lgt"/>
</dbReference>
<comment type="function">
    <text evidence="7">Catalyzes the transfer of the diacylglyceryl group from phosphatidylglycerol to the sulfhydryl group of the N-terminal cysteine of a prolipoprotein, the first step in the formation of mature lipoproteins.</text>
</comment>